<feature type="compositionally biased region" description="Basic and acidic residues" evidence="1">
    <location>
        <begin position="641"/>
        <end position="696"/>
    </location>
</feature>
<feature type="compositionally biased region" description="Basic and acidic residues" evidence="1">
    <location>
        <begin position="706"/>
        <end position="729"/>
    </location>
</feature>
<feature type="compositionally biased region" description="Acidic residues" evidence="1">
    <location>
        <begin position="136"/>
        <end position="148"/>
    </location>
</feature>
<accession>A0ABP0J6T3</accession>
<proteinExistence type="predicted"/>
<keyword evidence="3" id="KW-1185">Reference proteome</keyword>
<comment type="caution">
    <text evidence="2">The sequence shown here is derived from an EMBL/GenBank/DDBJ whole genome shotgun (WGS) entry which is preliminary data.</text>
</comment>
<dbReference type="EMBL" id="CAXAMN010004558">
    <property type="protein sequence ID" value="CAK9010026.1"/>
    <property type="molecule type" value="Genomic_DNA"/>
</dbReference>
<feature type="compositionally biased region" description="Basic residues" evidence="1">
    <location>
        <begin position="490"/>
        <end position="508"/>
    </location>
</feature>
<gene>
    <name evidence="2" type="ORF">CCMP2556_LOCUS9917</name>
</gene>
<feature type="compositionally biased region" description="Basic residues" evidence="1">
    <location>
        <begin position="523"/>
        <end position="532"/>
    </location>
</feature>
<evidence type="ECO:0000313" key="2">
    <source>
        <dbReference type="EMBL" id="CAK9010026.1"/>
    </source>
</evidence>
<evidence type="ECO:0000256" key="1">
    <source>
        <dbReference type="SAM" id="MobiDB-lite"/>
    </source>
</evidence>
<feature type="compositionally biased region" description="Basic and acidic residues" evidence="1">
    <location>
        <begin position="556"/>
        <end position="565"/>
    </location>
</feature>
<evidence type="ECO:0000313" key="3">
    <source>
        <dbReference type="Proteomes" id="UP001642484"/>
    </source>
</evidence>
<sequence>MAGAVVGAWMEDKVLLSRGGFGQLCQTANNKCLTRADVVANAAILGPILEHMGAKLSVDTLTTVVDDFFNRARPRGKKTVSRSTAKGQAWIIKRLISIFTRSAARGHYPREPGMRAIFVSAGIELPSDPRSSRSDLDEDEGADGEDGDHDDHEAVGVPEDGDPTPTDGDDDWSEGEEEETPEDEDPVVNPDAPLHPTKKPAETLEGDNTFSPSAPLLSGNHSVTPSPRGLNIDEMASGEKMLERPVAPSFAPDKLECAKAVAGENNALSSLQFELDALINEQRLAEEMLAVQQLEIEQAEMDLTLGHLQEEASKREAEKSLLNSTIPAGSSVAPSQLYMDNVETLPYEPIALATPCEPSAPIATPLAKEDPAPSRSTADLLHADTLIYGQVESPEEHSGGPKDDAGNKVKRRLSFTATGPNVLKTLHPISPEEQMKATKSKGKGKGKGKKSKKAQAEEEEDEEDDEEEGTEEDEEDHEEDEADEEPEKAKKAKKATAKSRGKGKKPKKAQVEKEEDEEPTNKAKGKGKKSNKAKVEEKDEDEKQEASGSTKGKKQKVPEVEESAAKKPRRKGMIVSEQSNEEAEDTASKGDVSVKSKKGRTTAKKQEVENEVEVKTKKGRTTAKSNEGEVKTTKKGRTSRKKDEVDETKNEKDNVDVKPKKARKPGKEKTPMAKNAMKEDEIEKPKRAPKRAREAEVEAVEAQGKVAKDALAKGKNKKELSDKEKDQKAKRSRKSSAYHVAYARAIAEEKPQEIARELAKQAYKDTC</sequence>
<feature type="compositionally biased region" description="Basic and acidic residues" evidence="1">
    <location>
        <begin position="604"/>
        <end position="616"/>
    </location>
</feature>
<dbReference type="Proteomes" id="UP001642484">
    <property type="component" value="Unassembled WGS sequence"/>
</dbReference>
<protein>
    <submittedName>
        <fullName evidence="2">Uncharacterized protein</fullName>
    </submittedName>
</protein>
<reference evidence="2 3" key="1">
    <citation type="submission" date="2024-02" db="EMBL/GenBank/DDBJ databases">
        <authorList>
            <person name="Chen Y."/>
            <person name="Shah S."/>
            <person name="Dougan E. K."/>
            <person name="Thang M."/>
            <person name="Chan C."/>
        </authorList>
    </citation>
    <scope>NUCLEOTIDE SEQUENCE [LARGE SCALE GENOMIC DNA]</scope>
</reference>
<feature type="compositionally biased region" description="Basic and acidic residues" evidence="1">
    <location>
        <begin position="394"/>
        <end position="407"/>
    </location>
</feature>
<feature type="compositionally biased region" description="Acidic residues" evidence="1">
    <location>
        <begin position="159"/>
        <end position="186"/>
    </location>
</feature>
<feature type="compositionally biased region" description="Basic residues" evidence="1">
    <location>
        <begin position="438"/>
        <end position="453"/>
    </location>
</feature>
<feature type="region of interest" description="Disordered" evidence="1">
    <location>
        <begin position="361"/>
        <end position="737"/>
    </location>
</feature>
<name>A0ABP0J6T3_9DINO</name>
<feature type="region of interest" description="Disordered" evidence="1">
    <location>
        <begin position="125"/>
        <end position="238"/>
    </location>
</feature>
<organism evidence="2 3">
    <name type="scientific">Durusdinium trenchii</name>
    <dbReference type="NCBI Taxonomy" id="1381693"/>
    <lineage>
        <taxon>Eukaryota</taxon>
        <taxon>Sar</taxon>
        <taxon>Alveolata</taxon>
        <taxon>Dinophyceae</taxon>
        <taxon>Suessiales</taxon>
        <taxon>Symbiodiniaceae</taxon>
        <taxon>Durusdinium</taxon>
    </lineage>
</organism>
<feature type="compositionally biased region" description="Acidic residues" evidence="1">
    <location>
        <begin position="457"/>
        <end position="486"/>
    </location>
</feature>